<sequence length="172" mass="18945">MKYLAAMLLSAGLATALPASPITPPSTTPTNTLAKRIFKESNCGLDMYQSIGQGATLTGLRTLQRIDGYDRGDKDFQDIIWGVPGKCTMIWCGGQVGVYFCVDKTDDGRNIPFNPTDLGKDLDRTYRDCYGGPPSHRERDVARAFQYWGQGYNLLVQGSADCKYRNQITGNS</sequence>
<keyword evidence="3" id="KW-1185">Reference proteome</keyword>
<organism evidence="2 3">
    <name type="scientific">Byssothecium circinans</name>
    <dbReference type="NCBI Taxonomy" id="147558"/>
    <lineage>
        <taxon>Eukaryota</taxon>
        <taxon>Fungi</taxon>
        <taxon>Dikarya</taxon>
        <taxon>Ascomycota</taxon>
        <taxon>Pezizomycotina</taxon>
        <taxon>Dothideomycetes</taxon>
        <taxon>Pleosporomycetidae</taxon>
        <taxon>Pleosporales</taxon>
        <taxon>Massarineae</taxon>
        <taxon>Massarinaceae</taxon>
        <taxon>Byssothecium</taxon>
    </lineage>
</organism>
<evidence type="ECO:0008006" key="4">
    <source>
        <dbReference type="Google" id="ProtNLM"/>
    </source>
</evidence>
<protein>
    <recommendedName>
        <fullName evidence="4">Ecp2 effector protein domain-containing protein</fullName>
    </recommendedName>
</protein>
<gene>
    <name evidence="2" type="ORF">CC80DRAFT_493600</name>
</gene>
<proteinExistence type="predicted"/>
<name>A0A6A5TS91_9PLEO</name>
<dbReference type="AlphaFoldDB" id="A0A6A5TS91"/>
<evidence type="ECO:0000256" key="1">
    <source>
        <dbReference type="SAM" id="SignalP"/>
    </source>
</evidence>
<accession>A0A6A5TS91</accession>
<dbReference type="OrthoDB" id="10310809at2759"/>
<keyword evidence="1" id="KW-0732">Signal</keyword>
<reference evidence="2" key="1">
    <citation type="journal article" date="2020" name="Stud. Mycol.">
        <title>101 Dothideomycetes genomes: a test case for predicting lifestyles and emergence of pathogens.</title>
        <authorList>
            <person name="Haridas S."/>
            <person name="Albert R."/>
            <person name="Binder M."/>
            <person name="Bloem J."/>
            <person name="Labutti K."/>
            <person name="Salamov A."/>
            <person name="Andreopoulos B."/>
            <person name="Baker S."/>
            <person name="Barry K."/>
            <person name="Bills G."/>
            <person name="Bluhm B."/>
            <person name="Cannon C."/>
            <person name="Castanera R."/>
            <person name="Culley D."/>
            <person name="Daum C."/>
            <person name="Ezra D."/>
            <person name="Gonzalez J."/>
            <person name="Henrissat B."/>
            <person name="Kuo A."/>
            <person name="Liang C."/>
            <person name="Lipzen A."/>
            <person name="Lutzoni F."/>
            <person name="Magnuson J."/>
            <person name="Mondo S."/>
            <person name="Nolan M."/>
            <person name="Ohm R."/>
            <person name="Pangilinan J."/>
            <person name="Park H.-J."/>
            <person name="Ramirez L."/>
            <person name="Alfaro M."/>
            <person name="Sun H."/>
            <person name="Tritt A."/>
            <person name="Yoshinaga Y."/>
            <person name="Zwiers L.-H."/>
            <person name="Turgeon B."/>
            <person name="Goodwin S."/>
            <person name="Spatafora J."/>
            <person name="Crous P."/>
            <person name="Grigoriev I."/>
        </authorList>
    </citation>
    <scope>NUCLEOTIDE SEQUENCE</scope>
    <source>
        <strain evidence="2">CBS 675.92</strain>
    </source>
</reference>
<dbReference type="Proteomes" id="UP000800035">
    <property type="component" value="Unassembled WGS sequence"/>
</dbReference>
<feature type="signal peptide" evidence="1">
    <location>
        <begin position="1"/>
        <end position="16"/>
    </location>
</feature>
<dbReference type="EMBL" id="ML976997">
    <property type="protein sequence ID" value="KAF1954850.1"/>
    <property type="molecule type" value="Genomic_DNA"/>
</dbReference>
<evidence type="ECO:0000313" key="2">
    <source>
        <dbReference type="EMBL" id="KAF1954850.1"/>
    </source>
</evidence>
<feature type="chain" id="PRO_5025472284" description="Ecp2 effector protein domain-containing protein" evidence="1">
    <location>
        <begin position="17"/>
        <end position="172"/>
    </location>
</feature>
<evidence type="ECO:0000313" key="3">
    <source>
        <dbReference type="Proteomes" id="UP000800035"/>
    </source>
</evidence>